<dbReference type="AlphaFoldDB" id="A0AA38CB15"/>
<feature type="non-terminal residue" evidence="1">
    <location>
        <position position="183"/>
    </location>
</feature>
<reference evidence="1 2" key="1">
    <citation type="journal article" date="2021" name="Nat. Plants">
        <title>The Taxus genome provides insights into paclitaxel biosynthesis.</title>
        <authorList>
            <person name="Xiong X."/>
            <person name="Gou J."/>
            <person name="Liao Q."/>
            <person name="Li Y."/>
            <person name="Zhou Q."/>
            <person name="Bi G."/>
            <person name="Li C."/>
            <person name="Du R."/>
            <person name="Wang X."/>
            <person name="Sun T."/>
            <person name="Guo L."/>
            <person name="Liang H."/>
            <person name="Lu P."/>
            <person name="Wu Y."/>
            <person name="Zhang Z."/>
            <person name="Ro D.K."/>
            <person name="Shang Y."/>
            <person name="Huang S."/>
            <person name="Yan J."/>
        </authorList>
    </citation>
    <scope>NUCLEOTIDE SEQUENCE [LARGE SCALE GENOMIC DNA]</scope>
    <source>
        <strain evidence="1">Ta-2019</strain>
    </source>
</reference>
<keyword evidence="2" id="KW-1185">Reference proteome</keyword>
<proteinExistence type="predicted"/>
<evidence type="ECO:0000313" key="1">
    <source>
        <dbReference type="EMBL" id="KAH9294034.1"/>
    </source>
</evidence>
<accession>A0AA38CB15</accession>
<name>A0AA38CB15_TAXCH</name>
<feature type="non-terminal residue" evidence="1">
    <location>
        <position position="1"/>
    </location>
</feature>
<organism evidence="1 2">
    <name type="scientific">Taxus chinensis</name>
    <name type="common">Chinese yew</name>
    <name type="synonym">Taxus wallichiana var. chinensis</name>
    <dbReference type="NCBI Taxonomy" id="29808"/>
    <lineage>
        <taxon>Eukaryota</taxon>
        <taxon>Viridiplantae</taxon>
        <taxon>Streptophyta</taxon>
        <taxon>Embryophyta</taxon>
        <taxon>Tracheophyta</taxon>
        <taxon>Spermatophyta</taxon>
        <taxon>Pinopsida</taxon>
        <taxon>Pinidae</taxon>
        <taxon>Conifers II</taxon>
        <taxon>Cupressales</taxon>
        <taxon>Taxaceae</taxon>
        <taxon>Taxus</taxon>
    </lineage>
</organism>
<dbReference type="Proteomes" id="UP000824469">
    <property type="component" value="Unassembled WGS sequence"/>
</dbReference>
<protein>
    <submittedName>
        <fullName evidence="1">Uncharacterized protein</fullName>
    </submittedName>
</protein>
<dbReference type="EMBL" id="JAHRHJ020000455">
    <property type="protein sequence ID" value="KAH9294034.1"/>
    <property type="molecule type" value="Genomic_DNA"/>
</dbReference>
<comment type="caution">
    <text evidence="1">The sequence shown here is derived from an EMBL/GenBank/DDBJ whole genome shotgun (WGS) entry which is preliminary data.</text>
</comment>
<sequence>VEIPEITNDDIRRVSDLGERGEATIQWENDLVTRGEEIIRESVKRYSHIFEKVETTKALTDKCEAEKLMWTDMLPKMEAIKDLSDDLVVKEGIVSLEFVGNQQEYYEVAKVRVEILKKSVEILDELRDKTMEYIGGLHFMIEKLIGTDNGERIKMENMKNLIRLFRDYALGKPREPRVFSICT</sequence>
<gene>
    <name evidence="1" type="ORF">KI387_040755</name>
</gene>
<evidence type="ECO:0000313" key="2">
    <source>
        <dbReference type="Proteomes" id="UP000824469"/>
    </source>
</evidence>